<dbReference type="Pfam" id="PF10691">
    <property type="entry name" value="DUF2497"/>
    <property type="match status" value="1"/>
</dbReference>
<gene>
    <name evidence="1" type="ORF">FS320_06835</name>
</gene>
<dbReference type="RefSeq" id="WP_152710341.1">
    <property type="nucleotide sequence ID" value="NZ_VOSJ01000045.1"/>
</dbReference>
<name>A0A5N7MDL9_9HYPH</name>
<dbReference type="Proteomes" id="UP000403266">
    <property type="component" value="Unassembled WGS sequence"/>
</dbReference>
<proteinExistence type="predicted"/>
<protein>
    <submittedName>
        <fullName evidence="1">DUF2497 domain-containing protein</fullName>
    </submittedName>
</protein>
<comment type="caution">
    <text evidence="1">The sequence shown here is derived from an EMBL/GenBank/DDBJ whole genome shotgun (WGS) entry which is preliminary data.</text>
</comment>
<accession>A0A5N7MDL9</accession>
<evidence type="ECO:0000313" key="1">
    <source>
        <dbReference type="EMBL" id="MPR24955.1"/>
    </source>
</evidence>
<dbReference type="InterPro" id="IPR019632">
    <property type="entry name" value="DUF2497"/>
</dbReference>
<reference evidence="1 2" key="1">
    <citation type="journal article" date="2019" name="Syst. Appl. Microbiol.">
        <title>Microvirga tunisiensis sp. nov., a root nodule symbiotic bacterium isolated from Lupinus micranthus and L. luteus grown in Northern Tunisia.</title>
        <authorList>
            <person name="Msaddak A."/>
            <person name="Rejili M."/>
            <person name="Duran D."/>
            <person name="Mars M."/>
            <person name="Palacios J.M."/>
            <person name="Ruiz-Argueso T."/>
            <person name="Rey L."/>
            <person name="Imperial J."/>
        </authorList>
    </citation>
    <scope>NUCLEOTIDE SEQUENCE [LARGE SCALE GENOMIC DNA]</scope>
    <source>
        <strain evidence="1 2">Lmie10</strain>
    </source>
</reference>
<sequence>MGSASLKVNEPSMEEILASIRRIISDDDALRSSEPDEPSSSPLSNVLDIAELHVSPLIAPSPNESVLGPWSRGEALAVDTYAEDDIVEDRHIPAERAERIPAPIAVRESPPVIAAPVEHAAAGVLISNETSASVSGAFDLLSASLKPSQPQTVDDLMKEMLRPMLKAWLNDNLPSLVERLVRDEIERVTRSRG</sequence>
<dbReference type="EMBL" id="VOSK01000014">
    <property type="protein sequence ID" value="MPR24955.1"/>
    <property type="molecule type" value="Genomic_DNA"/>
</dbReference>
<organism evidence="1 2">
    <name type="scientific">Microvirga tunisiensis</name>
    <dbReference type="NCBI Taxonomy" id="2108360"/>
    <lineage>
        <taxon>Bacteria</taxon>
        <taxon>Pseudomonadati</taxon>
        <taxon>Pseudomonadota</taxon>
        <taxon>Alphaproteobacteria</taxon>
        <taxon>Hyphomicrobiales</taxon>
        <taxon>Methylobacteriaceae</taxon>
        <taxon>Microvirga</taxon>
    </lineage>
</organism>
<dbReference type="OrthoDB" id="7189469at2"/>
<dbReference type="AlphaFoldDB" id="A0A5N7MDL9"/>
<keyword evidence="2" id="KW-1185">Reference proteome</keyword>
<evidence type="ECO:0000313" key="2">
    <source>
        <dbReference type="Proteomes" id="UP000403266"/>
    </source>
</evidence>